<evidence type="ECO:0000256" key="1">
    <source>
        <dbReference type="SAM" id="MobiDB-lite"/>
    </source>
</evidence>
<keyword evidence="3" id="KW-1185">Reference proteome</keyword>
<feature type="region of interest" description="Disordered" evidence="1">
    <location>
        <begin position="1"/>
        <end position="28"/>
    </location>
</feature>
<comment type="caution">
    <text evidence="2">The sequence shown here is derived from an EMBL/GenBank/DDBJ whole genome shotgun (WGS) entry which is preliminary data.</text>
</comment>
<feature type="region of interest" description="Disordered" evidence="1">
    <location>
        <begin position="214"/>
        <end position="234"/>
    </location>
</feature>
<name>A0A9P5TFX6_GYMJU</name>
<reference evidence="2" key="1">
    <citation type="submission" date="2020-11" db="EMBL/GenBank/DDBJ databases">
        <authorList>
            <consortium name="DOE Joint Genome Institute"/>
            <person name="Ahrendt S."/>
            <person name="Riley R."/>
            <person name="Andreopoulos W."/>
            <person name="LaButti K."/>
            <person name="Pangilinan J."/>
            <person name="Ruiz-duenas F.J."/>
            <person name="Barrasa J.M."/>
            <person name="Sanchez-Garcia M."/>
            <person name="Camarero S."/>
            <person name="Miyauchi S."/>
            <person name="Serrano A."/>
            <person name="Linde D."/>
            <person name="Babiker R."/>
            <person name="Drula E."/>
            <person name="Ayuso-Fernandez I."/>
            <person name="Pacheco R."/>
            <person name="Padilla G."/>
            <person name="Ferreira P."/>
            <person name="Barriuso J."/>
            <person name="Kellner H."/>
            <person name="Castanera R."/>
            <person name="Alfaro M."/>
            <person name="Ramirez L."/>
            <person name="Pisabarro A.G."/>
            <person name="Kuo A."/>
            <person name="Tritt A."/>
            <person name="Lipzen A."/>
            <person name="He G."/>
            <person name="Yan M."/>
            <person name="Ng V."/>
            <person name="Cullen D."/>
            <person name="Martin F."/>
            <person name="Rosso M.-N."/>
            <person name="Henrissat B."/>
            <person name="Hibbett D."/>
            <person name="Martinez A.T."/>
            <person name="Grigoriev I.V."/>
        </authorList>
    </citation>
    <scope>NUCLEOTIDE SEQUENCE</scope>
    <source>
        <strain evidence="2">AH 44721</strain>
    </source>
</reference>
<feature type="compositionally biased region" description="Basic and acidic residues" evidence="1">
    <location>
        <begin position="222"/>
        <end position="234"/>
    </location>
</feature>
<evidence type="ECO:0000313" key="3">
    <source>
        <dbReference type="Proteomes" id="UP000724874"/>
    </source>
</evidence>
<dbReference type="AlphaFoldDB" id="A0A9P5TFX6"/>
<dbReference type="EMBL" id="JADNYJ010000185">
    <property type="protein sequence ID" value="KAF8876205.1"/>
    <property type="molecule type" value="Genomic_DNA"/>
</dbReference>
<gene>
    <name evidence="2" type="ORF">CPB84DRAFT_417298</name>
</gene>
<accession>A0A9P5TFX6</accession>
<proteinExistence type="predicted"/>
<dbReference type="Proteomes" id="UP000724874">
    <property type="component" value="Unassembled WGS sequence"/>
</dbReference>
<protein>
    <submittedName>
        <fullName evidence="2">Uncharacterized protein</fullName>
    </submittedName>
</protein>
<organism evidence="2 3">
    <name type="scientific">Gymnopilus junonius</name>
    <name type="common">Spectacular rustgill mushroom</name>
    <name type="synonym">Gymnopilus spectabilis subsp. junonius</name>
    <dbReference type="NCBI Taxonomy" id="109634"/>
    <lineage>
        <taxon>Eukaryota</taxon>
        <taxon>Fungi</taxon>
        <taxon>Dikarya</taxon>
        <taxon>Basidiomycota</taxon>
        <taxon>Agaricomycotina</taxon>
        <taxon>Agaricomycetes</taxon>
        <taxon>Agaricomycetidae</taxon>
        <taxon>Agaricales</taxon>
        <taxon>Agaricineae</taxon>
        <taxon>Hymenogastraceae</taxon>
        <taxon>Gymnopilus</taxon>
    </lineage>
</organism>
<sequence>MRSNHLPSKRKNEYFSDKPQNLGQPSDVDIPAQGVQQQEMCTDIPSQGVQQQPMYANFPAQGVQQVYTDIIAQGVQQQPMCVNIPAQGVQQQKAYTNVPDQGAQQQAGYANTPAQELQQQALLFDMSLVEVDNSMDMFISQDIKTSNPMVNPNNMVNTPMNVGPSYDMQFNNSEEFSSAQLLRSMGFNTSFDAGPATILPLDGNYSNTIYQQVNQPSTPVPVKEEAKGKLEPTR</sequence>
<evidence type="ECO:0000313" key="2">
    <source>
        <dbReference type="EMBL" id="KAF8876205.1"/>
    </source>
</evidence>